<feature type="domain" description="Metallo-beta-lactamase" evidence="6">
    <location>
        <begin position="63"/>
        <end position="276"/>
    </location>
</feature>
<keyword evidence="4" id="KW-0378">Hydrolase</keyword>
<dbReference type="InterPro" id="IPR001279">
    <property type="entry name" value="Metallo-B-lactamas"/>
</dbReference>
<dbReference type="PANTHER" id="PTHR42978">
    <property type="entry name" value="QUORUM-QUENCHING LACTONASE YTNP-RELATED-RELATED"/>
    <property type="match status" value="1"/>
</dbReference>
<dbReference type="SMART" id="SM00849">
    <property type="entry name" value="Lactamase_B"/>
    <property type="match status" value="1"/>
</dbReference>
<dbReference type="Pfam" id="PF00753">
    <property type="entry name" value="Lactamase_B"/>
    <property type="match status" value="1"/>
</dbReference>
<dbReference type="EMBL" id="CP032514">
    <property type="protein sequence ID" value="AYD89795.1"/>
    <property type="molecule type" value="Genomic_DNA"/>
</dbReference>
<comment type="cofactor">
    <cofactor evidence="1">
        <name>Zn(2+)</name>
        <dbReference type="ChEBI" id="CHEBI:29105"/>
    </cofactor>
</comment>
<dbReference type="Gene3D" id="3.60.15.10">
    <property type="entry name" value="Ribonuclease Z/Hydroxyacylglutathione hydrolase-like"/>
    <property type="match status" value="2"/>
</dbReference>
<proteinExistence type="inferred from homology"/>
<sequence length="312" mass="34087">MLSTATSTILSPSRSAATSATSLTVLRTGSVVVDEALPYYRDSDSPLAWAHVGRGRSHLVEIPVSCYLIEGPHGLVLIDAGFSIHNRTLLGQVANIRFQRTITKILLPSGAAIHEQLEERGIRPQDLDLVLMSHLHCDHVDGVTHLREAPRILVSAPEWKAGNTDPFHYHRHEWKDAQIDTFSWNTVVGPFGAGYDVFGDASLVMVSLPGHSHGMCATVLRSQDQQVDAGPQTWANGADAPGVHDPRRFVLLSADASYGQASYEEGLRPSVVVNADQAQRSLDWVRSVRKDPRCLGVLANHDPDVLPGTWHL</sequence>
<evidence type="ECO:0000256" key="4">
    <source>
        <dbReference type="ARBA" id="ARBA00022801"/>
    </source>
</evidence>
<dbReference type="PANTHER" id="PTHR42978:SF2">
    <property type="entry name" value="102 KBASES UNSTABLE REGION: FROM 1 TO 119443"/>
    <property type="match status" value="1"/>
</dbReference>
<protein>
    <submittedName>
        <fullName evidence="7">N-acyl homoserine lactonase family protein</fullName>
    </submittedName>
</protein>
<evidence type="ECO:0000256" key="5">
    <source>
        <dbReference type="ARBA" id="ARBA00022833"/>
    </source>
</evidence>
<dbReference type="InterPro" id="IPR051013">
    <property type="entry name" value="MBL_superfamily_lactonases"/>
</dbReference>
<dbReference type="SUPFAM" id="SSF56281">
    <property type="entry name" value="Metallo-hydrolase/oxidoreductase"/>
    <property type="match status" value="1"/>
</dbReference>
<dbReference type="Proteomes" id="UP000273001">
    <property type="component" value="Chromosome"/>
</dbReference>
<evidence type="ECO:0000259" key="6">
    <source>
        <dbReference type="SMART" id="SM00849"/>
    </source>
</evidence>
<accession>A0ABN5PSL3</accession>
<comment type="similarity">
    <text evidence="2">Belongs to the metallo-beta-lactamase superfamily.</text>
</comment>
<keyword evidence="5" id="KW-0862">Zinc</keyword>
<dbReference type="InterPro" id="IPR036866">
    <property type="entry name" value="RibonucZ/Hydroxyglut_hydro"/>
</dbReference>
<evidence type="ECO:0000256" key="2">
    <source>
        <dbReference type="ARBA" id="ARBA00007749"/>
    </source>
</evidence>
<name>A0ABN5PSL3_9ACTO</name>
<evidence type="ECO:0000256" key="1">
    <source>
        <dbReference type="ARBA" id="ARBA00001947"/>
    </source>
</evidence>
<evidence type="ECO:0000256" key="3">
    <source>
        <dbReference type="ARBA" id="ARBA00022723"/>
    </source>
</evidence>
<evidence type="ECO:0000313" key="7">
    <source>
        <dbReference type="EMBL" id="AYD89795.1"/>
    </source>
</evidence>
<dbReference type="CDD" id="cd07729">
    <property type="entry name" value="AHL_lactonase_MBL-fold"/>
    <property type="match status" value="1"/>
</dbReference>
<dbReference type="RefSeq" id="WP_119835056.1">
    <property type="nucleotide sequence ID" value="NZ_CP032514.1"/>
</dbReference>
<gene>
    <name evidence="7" type="ORF">D5R93_06635</name>
</gene>
<organism evidence="7 8">
    <name type="scientific">Actinomyces lilanjuaniae</name>
    <dbReference type="NCBI Taxonomy" id="2321394"/>
    <lineage>
        <taxon>Bacteria</taxon>
        <taxon>Bacillati</taxon>
        <taxon>Actinomycetota</taxon>
        <taxon>Actinomycetes</taxon>
        <taxon>Actinomycetales</taxon>
        <taxon>Actinomycetaceae</taxon>
        <taxon>Actinomyces</taxon>
    </lineage>
</organism>
<keyword evidence="8" id="KW-1185">Reference proteome</keyword>
<keyword evidence="3" id="KW-0479">Metal-binding</keyword>
<reference evidence="7 8" key="1">
    <citation type="submission" date="2018-09" db="EMBL/GenBank/DDBJ databases">
        <authorList>
            <person name="Li J."/>
        </authorList>
    </citation>
    <scope>NUCLEOTIDE SEQUENCE [LARGE SCALE GENOMIC DNA]</scope>
    <source>
        <strain evidence="7 8">2129</strain>
    </source>
</reference>
<evidence type="ECO:0000313" key="8">
    <source>
        <dbReference type="Proteomes" id="UP000273001"/>
    </source>
</evidence>